<sequence length="81" mass="9398">MKWLQMLFSRLKKFLSKKHSTKNKNGSKGTVEIIVDNDRGKSLIVEEPKQGIHVLYEDVKACQYEDVQILWSMVMESHSTS</sequence>
<dbReference type="AlphaFoldDB" id="G7K2E2"/>
<reference evidence="1 3" key="2">
    <citation type="journal article" date="2014" name="BMC Genomics">
        <title>An improved genome release (version Mt4.0) for the model legume Medicago truncatula.</title>
        <authorList>
            <person name="Tang H."/>
            <person name="Krishnakumar V."/>
            <person name="Bidwell S."/>
            <person name="Rosen B."/>
            <person name="Chan A."/>
            <person name="Zhou S."/>
            <person name="Gentzbittel L."/>
            <person name="Childs K.L."/>
            <person name="Yandell M."/>
            <person name="Gundlach H."/>
            <person name="Mayer K.F."/>
            <person name="Schwartz D.C."/>
            <person name="Town C.D."/>
        </authorList>
    </citation>
    <scope>GENOME REANNOTATION</scope>
    <source>
        <strain evidence="2 3">cv. Jemalong A17</strain>
    </source>
</reference>
<dbReference type="PANTHER" id="PTHR33181:SF7">
    <property type="entry name" value="OS07G0572400 PROTEIN"/>
    <property type="match status" value="1"/>
</dbReference>
<dbReference type="EnsemblPlants" id="AES93676">
    <property type="protein sequence ID" value="AES93676"/>
    <property type="gene ID" value="MTR_5g006260"/>
</dbReference>
<dbReference type="HOGENOM" id="CLU_2577473_0_0_1"/>
<organism evidence="1 3">
    <name type="scientific">Medicago truncatula</name>
    <name type="common">Barrel medic</name>
    <name type="synonym">Medicago tribuloides</name>
    <dbReference type="NCBI Taxonomy" id="3880"/>
    <lineage>
        <taxon>Eukaryota</taxon>
        <taxon>Viridiplantae</taxon>
        <taxon>Streptophyta</taxon>
        <taxon>Embryophyta</taxon>
        <taxon>Tracheophyta</taxon>
        <taxon>Spermatophyta</taxon>
        <taxon>Magnoliopsida</taxon>
        <taxon>eudicotyledons</taxon>
        <taxon>Gunneridae</taxon>
        <taxon>Pentapetalae</taxon>
        <taxon>rosids</taxon>
        <taxon>fabids</taxon>
        <taxon>Fabales</taxon>
        <taxon>Fabaceae</taxon>
        <taxon>Papilionoideae</taxon>
        <taxon>50 kb inversion clade</taxon>
        <taxon>NPAAA clade</taxon>
        <taxon>Hologalegina</taxon>
        <taxon>IRL clade</taxon>
        <taxon>Trifolieae</taxon>
        <taxon>Medicago</taxon>
    </lineage>
</organism>
<dbReference type="PANTHER" id="PTHR33181">
    <property type="entry name" value="OS01G0778500 PROTEIN"/>
    <property type="match status" value="1"/>
</dbReference>
<reference evidence="1 3" key="1">
    <citation type="journal article" date="2011" name="Nature">
        <title>The Medicago genome provides insight into the evolution of rhizobial symbioses.</title>
        <authorList>
            <person name="Young N.D."/>
            <person name="Debelle F."/>
            <person name="Oldroyd G.E."/>
            <person name="Geurts R."/>
            <person name="Cannon S.B."/>
            <person name="Udvardi M.K."/>
            <person name="Benedito V.A."/>
            <person name="Mayer K.F."/>
            <person name="Gouzy J."/>
            <person name="Schoof H."/>
            <person name="Van de Peer Y."/>
            <person name="Proost S."/>
            <person name="Cook D.R."/>
            <person name="Meyers B.C."/>
            <person name="Spannagl M."/>
            <person name="Cheung F."/>
            <person name="De Mita S."/>
            <person name="Krishnakumar V."/>
            <person name="Gundlach H."/>
            <person name="Zhou S."/>
            <person name="Mudge J."/>
            <person name="Bharti A.K."/>
            <person name="Murray J.D."/>
            <person name="Naoumkina M.A."/>
            <person name="Rosen B."/>
            <person name="Silverstein K.A."/>
            <person name="Tang H."/>
            <person name="Rombauts S."/>
            <person name="Zhao P.X."/>
            <person name="Zhou P."/>
            <person name="Barbe V."/>
            <person name="Bardou P."/>
            <person name="Bechner M."/>
            <person name="Bellec A."/>
            <person name="Berger A."/>
            <person name="Berges H."/>
            <person name="Bidwell S."/>
            <person name="Bisseling T."/>
            <person name="Choisne N."/>
            <person name="Couloux A."/>
            <person name="Denny R."/>
            <person name="Deshpande S."/>
            <person name="Dai X."/>
            <person name="Doyle J.J."/>
            <person name="Dudez A.M."/>
            <person name="Farmer A.D."/>
            <person name="Fouteau S."/>
            <person name="Franken C."/>
            <person name="Gibelin C."/>
            <person name="Gish J."/>
            <person name="Goldstein S."/>
            <person name="Gonzalez A.J."/>
            <person name="Green P.J."/>
            <person name="Hallab A."/>
            <person name="Hartog M."/>
            <person name="Hua A."/>
            <person name="Humphray S.J."/>
            <person name="Jeong D.H."/>
            <person name="Jing Y."/>
            <person name="Jocker A."/>
            <person name="Kenton S.M."/>
            <person name="Kim D.J."/>
            <person name="Klee K."/>
            <person name="Lai H."/>
            <person name="Lang C."/>
            <person name="Lin S."/>
            <person name="Macmil S.L."/>
            <person name="Magdelenat G."/>
            <person name="Matthews L."/>
            <person name="McCorrison J."/>
            <person name="Monaghan E.L."/>
            <person name="Mun J.H."/>
            <person name="Najar F.Z."/>
            <person name="Nicholson C."/>
            <person name="Noirot C."/>
            <person name="O'Bleness M."/>
            <person name="Paule C.R."/>
            <person name="Poulain J."/>
            <person name="Prion F."/>
            <person name="Qin B."/>
            <person name="Qu C."/>
            <person name="Retzel E.F."/>
            <person name="Riddle C."/>
            <person name="Sallet E."/>
            <person name="Samain S."/>
            <person name="Samson N."/>
            <person name="Sanders I."/>
            <person name="Saurat O."/>
            <person name="Scarpelli C."/>
            <person name="Schiex T."/>
            <person name="Segurens B."/>
            <person name="Severin A.J."/>
            <person name="Sherrier D.J."/>
            <person name="Shi R."/>
            <person name="Sims S."/>
            <person name="Singer S.R."/>
            <person name="Sinharoy S."/>
            <person name="Sterck L."/>
            <person name="Viollet A."/>
            <person name="Wang B.B."/>
            <person name="Wang K."/>
            <person name="Wang M."/>
            <person name="Wang X."/>
            <person name="Warfsmann J."/>
            <person name="Weissenbach J."/>
            <person name="White D.D."/>
            <person name="White J.D."/>
            <person name="Wiley G.B."/>
            <person name="Wincker P."/>
            <person name="Xing Y."/>
            <person name="Yang L."/>
            <person name="Yao Z."/>
            <person name="Ying F."/>
            <person name="Zhai J."/>
            <person name="Zhou L."/>
            <person name="Zuber A."/>
            <person name="Denarie J."/>
            <person name="Dixon R.A."/>
            <person name="May G.D."/>
            <person name="Schwartz D.C."/>
            <person name="Rogers J."/>
            <person name="Quetier F."/>
            <person name="Town C.D."/>
            <person name="Roe B.A."/>
        </authorList>
    </citation>
    <scope>NUCLEOTIDE SEQUENCE [LARGE SCALE GENOMIC DNA]</scope>
    <source>
        <strain evidence="1">A17</strain>
        <strain evidence="2 3">cv. Jemalong A17</strain>
    </source>
</reference>
<protein>
    <submittedName>
        <fullName evidence="1 2">Uncharacterized protein</fullName>
    </submittedName>
</protein>
<evidence type="ECO:0000313" key="2">
    <source>
        <dbReference type="EnsemblPlants" id="AES93676"/>
    </source>
</evidence>
<name>G7K2E2_MEDTR</name>
<evidence type="ECO:0000313" key="3">
    <source>
        <dbReference type="Proteomes" id="UP000002051"/>
    </source>
</evidence>
<dbReference type="PaxDb" id="3880-AES93676"/>
<dbReference type="EMBL" id="CM001221">
    <property type="protein sequence ID" value="AES93676.1"/>
    <property type="molecule type" value="Genomic_DNA"/>
</dbReference>
<accession>G7K2E2</accession>
<evidence type="ECO:0000313" key="1">
    <source>
        <dbReference type="EMBL" id="AES93676.1"/>
    </source>
</evidence>
<reference evidence="2" key="3">
    <citation type="submission" date="2015-04" db="UniProtKB">
        <authorList>
            <consortium name="EnsemblPlants"/>
        </authorList>
    </citation>
    <scope>IDENTIFICATION</scope>
    <source>
        <strain evidence="2">cv. Jemalong A17</strain>
    </source>
</reference>
<proteinExistence type="predicted"/>
<keyword evidence="3" id="KW-1185">Reference proteome</keyword>
<dbReference type="Proteomes" id="UP000002051">
    <property type="component" value="Chromosome 5"/>
</dbReference>
<gene>
    <name evidence="1" type="ordered locus">MTR_5g006260</name>
</gene>